<sequence length="269" mass="30674">MEEKDIDKLFRDAFEQAESNPPSDMWKRIEAELDKEDNIAILSKRNKFSFLKYVAAAVLLLSMGIAVYLNQGKENTRLTNNSNPKQIEKIEIAPMPETTENEKDTRIAQTSTAEEQNIKPLKKVLAQATLNKKVVSAKQVSAPHTVTRKTQDHVENVYTPEETEEKSFQIATHDVDVPNKDISNQIPVRQVTEVEQLKPLIEPEEEVDNMYASQPVEKNNTVVTNILNAISENIEISAKKDVRFRSDDEGSIRIDFINSLVKNRIKKRK</sequence>
<dbReference type="EMBL" id="SUME01000004">
    <property type="protein sequence ID" value="TJZ60472.1"/>
    <property type="molecule type" value="Genomic_DNA"/>
</dbReference>
<comment type="caution">
    <text evidence="2">The sequence shown here is derived from an EMBL/GenBank/DDBJ whole genome shotgun (WGS) entry which is preliminary data.</text>
</comment>
<evidence type="ECO:0000313" key="2">
    <source>
        <dbReference type="EMBL" id="TJZ60472.1"/>
    </source>
</evidence>
<protein>
    <submittedName>
        <fullName evidence="2">Uncharacterized protein</fullName>
    </submittedName>
</protein>
<proteinExistence type="predicted"/>
<dbReference type="OrthoDB" id="849204at2"/>
<evidence type="ECO:0000313" key="3">
    <source>
        <dbReference type="Proteomes" id="UP000306808"/>
    </source>
</evidence>
<keyword evidence="1" id="KW-0472">Membrane</keyword>
<evidence type="ECO:0000256" key="1">
    <source>
        <dbReference type="SAM" id="Phobius"/>
    </source>
</evidence>
<dbReference type="Proteomes" id="UP000306808">
    <property type="component" value="Unassembled WGS sequence"/>
</dbReference>
<keyword evidence="1" id="KW-0812">Transmembrane</keyword>
<keyword evidence="3" id="KW-1185">Reference proteome</keyword>
<dbReference type="AlphaFoldDB" id="A0A4U0P1U2"/>
<feature type="transmembrane region" description="Helical" evidence="1">
    <location>
        <begin position="50"/>
        <end position="69"/>
    </location>
</feature>
<keyword evidence="1" id="KW-1133">Transmembrane helix</keyword>
<reference evidence="2 3" key="1">
    <citation type="submission" date="2019-04" db="EMBL/GenBank/DDBJ databases">
        <title>Sphingobacterium olei sp. nov., isolated from oil-contaminated soil.</title>
        <authorList>
            <person name="Liu B."/>
        </authorList>
    </citation>
    <scope>NUCLEOTIDE SEQUENCE [LARGE SCALE GENOMIC DNA]</scope>
    <source>
        <strain evidence="2 3">HAL-9</strain>
    </source>
</reference>
<organism evidence="2 3">
    <name type="scientific">Sphingobacterium olei</name>
    <dbReference type="NCBI Taxonomy" id="2571155"/>
    <lineage>
        <taxon>Bacteria</taxon>
        <taxon>Pseudomonadati</taxon>
        <taxon>Bacteroidota</taxon>
        <taxon>Sphingobacteriia</taxon>
        <taxon>Sphingobacteriales</taxon>
        <taxon>Sphingobacteriaceae</taxon>
        <taxon>Sphingobacterium</taxon>
    </lineage>
</organism>
<dbReference type="RefSeq" id="WP_136901319.1">
    <property type="nucleotide sequence ID" value="NZ_SUME01000004.1"/>
</dbReference>
<name>A0A4U0P1U2_9SPHI</name>
<accession>A0A4U0P1U2</accession>
<gene>
    <name evidence="2" type="ORF">FAZ15_10750</name>
</gene>